<accession>A0A840UXL2</accession>
<dbReference type="InterPro" id="IPR019476">
    <property type="entry name" value="T4SS_TraD_DNA-bd"/>
</dbReference>
<dbReference type="EMBL" id="JACHFH010000063">
    <property type="protein sequence ID" value="MBB5337604.1"/>
    <property type="molecule type" value="Genomic_DNA"/>
</dbReference>
<evidence type="ECO:0000259" key="7">
    <source>
        <dbReference type="Pfam" id="PF10412"/>
    </source>
</evidence>
<keyword evidence="2" id="KW-1003">Cell membrane</keyword>
<evidence type="ECO:0000313" key="8">
    <source>
        <dbReference type="EMBL" id="MBB5337604.1"/>
    </source>
</evidence>
<evidence type="ECO:0000256" key="5">
    <source>
        <dbReference type="ARBA" id="ARBA00023136"/>
    </source>
</evidence>
<organism evidence="8 9">
    <name type="scientific">Pectinatus brassicae</name>
    <dbReference type="NCBI Taxonomy" id="862415"/>
    <lineage>
        <taxon>Bacteria</taxon>
        <taxon>Bacillati</taxon>
        <taxon>Bacillota</taxon>
        <taxon>Negativicutes</taxon>
        <taxon>Selenomonadales</taxon>
        <taxon>Selenomonadaceae</taxon>
        <taxon>Pectinatus</taxon>
    </lineage>
</organism>
<evidence type="ECO:0000256" key="6">
    <source>
        <dbReference type="SAM" id="Phobius"/>
    </source>
</evidence>
<keyword evidence="4 6" id="KW-1133">Transmembrane helix</keyword>
<comment type="subcellular location">
    <subcellularLocation>
        <location evidence="1">Cell membrane</location>
        <topology evidence="1">Multi-pass membrane protein</topology>
    </subcellularLocation>
</comment>
<protein>
    <recommendedName>
        <fullName evidence="7">Type IV secretion system coupling protein TraD DNA-binding domain-containing protein</fullName>
    </recommendedName>
</protein>
<evidence type="ECO:0000313" key="9">
    <source>
        <dbReference type="Proteomes" id="UP000559117"/>
    </source>
</evidence>
<keyword evidence="9" id="KW-1185">Reference proteome</keyword>
<dbReference type="Proteomes" id="UP000559117">
    <property type="component" value="Unassembled WGS sequence"/>
</dbReference>
<dbReference type="InterPro" id="IPR027417">
    <property type="entry name" value="P-loop_NTPase"/>
</dbReference>
<dbReference type="Gene3D" id="3.40.50.300">
    <property type="entry name" value="P-loop containing nucleotide triphosphate hydrolases"/>
    <property type="match status" value="2"/>
</dbReference>
<comment type="caution">
    <text evidence="8">The sequence shown here is derived from an EMBL/GenBank/DDBJ whole genome shotgun (WGS) entry which is preliminary data.</text>
</comment>
<dbReference type="PANTHER" id="PTHR37937:SF1">
    <property type="entry name" value="CONJUGATIVE TRANSFER: DNA TRANSPORT"/>
    <property type="match status" value="1"/>
</dbReference>
<dbReference type="Pfam" id="PF10412">
    <property type="entry name" value="TrwB_AAD_bind"/>
    <property type="match status" value="1"/>
</dbReference>
<dbReference type="CDD" id="cd01127">
    <property type="entry name" value="TrwB_TraG_TraD_VirD4"/>
    <property type="match status" value="1"/>
</dbReference>
<proteinExistence type="predicted"/>
<name>A0A840UXL2_9FIRM</name>
<feature type="transmembrane region" description="Helical" evidence="6">
    <location>
        <begin position="9"/>
        <end position="32"/>
    </location>
</feature>
<keyword evidence="5 6" id="KW-0472">Membrane</keyword>
<dbReference type="PANTHER" id="PTHR37937">
    <property type="entry name" value="CONJUGATIVE TRANSFER: DNA TRANSPORT"/>
    <property type="match status" value="1"/>
</dbReference>
<evidence type="ECO:0000256" key="4">
    <source>
        <dbReference type="ARBA" id="ARBA00022989"/>
    </source>
</evidence>
<reference evidence="8 9" key="1">
    <citation type="submission" date="2020-08" db="EMBL/GenBank/DDBJ databases">
        <title>Genomic Encyclopedia of Type Strains, Phase IV (KMG-IV): sequencing the most valuable type-strain genomes for metagenomic binning, comparative biology and taxonomic classification.</title>
        <authorList>
            <person name="Goeker M."/>
        </authorList>
    </citation>
    <scope>NUCLEOTIDE SEQUENCE [LARGE SCALE GENOMIC DNA]</scope>
    <source>
        <strain evidence="8 9">DSM 24661</strain>
    </source>
</reference>
<dbReference type="GO" id="GO:0005886">
    <property type="term" value="C:plasma membrane"/>
    <property type="evidence" value="ECO:0007669"/>
    <property type="project" value="UniProtKB-SubCell"/>
</dbReference>
<evidence type="ECO:0000256" key="1">
    <source>
        <dbReference type="ARBA" id="ARBA00004651"/>
    </source>
</evidence>
<feature type="domain" description="Type IV secretion system coupling protein TraD DNA-binding" evidence="7">
    <location>
        <begin position="176"/>
        <end position="499"/>
    </location>
</feature>
<keyword evidence="3 6" id="KW-0812">Transmembrane</keyword>
<evidence type="ECO:0000256" key="2">
    <source>
        <dbReference type="ARBA" id="ARBA00022475"/>
    </source>
</evidence>
<sequence length="522" mass="59554">MNNDITNKIFARISLIFIFLLVLYYMITSFIIQHFYHEPLNNISIYFAYIKYLIANIGNIDNWSISLPETLRIFFAQKLGTSIDGVIKSIPAIEFDSLLQEYFHSAYIFKFLLYYGIISIITSIYVVIKFWYPSNTTKNKYIRGAKTISSSKLTKILVKDFKKTAAGISPLYSDPIVLPIDYETRHVLTVGSTGAGKSVMLCNFINCMTRRNGKIVLYDRKGELITKFYRDNDILINPYDRRFIGWSIFNEFDLYTGLDHIPEELTNLAQSLFSVANESKNKAFYDGAASIFKSGCCWLKINKKTTNKDLFNFFTQKPSDIKNAIDSLPHGLREGQAFLSGDGDVMASFISCLIDRVKSFQSFIGKDGALSIRKWINNKDDKRRLILSTTSSNDELYLPILTMIIDIIGHGLRDKSENTNRRIFFVLDELSSLPPLKTLQMLLREGRSRGASCWLTTQTMSAIESKYGKNNTADIMGLCNSLFVFRTNEPQQSQYFSSVVARRFCPCLAQDICQNLLPCFAA</sequence>
<dbReference type="AlphaFoldDB" id="A0A840UXL2"/>
<dbReference type="SUPFAM" id="SSF52540">
    <property type="entry name" value="P-loop containing nucleoside triphosphate hydrolases"/>
    <property type="match status" value="1"/>
</dbReference>
<gene>
    <name evidence="8" type="ORF">HNR32_002766</name>
</gene>
<evidence type="ECO:0000256" key="3">
    <source>
        <dbReference type="ARBA" id="ARBA00022692"/>
    </source>
</evidence>
<feature type="transmembrane region" description="Helical" evidence="6">
    <location>
        <begin position="112"/>
        <end position="132"/>
    </location>
</feature>
<dbReference type="InterPro" id="IPR051539">
    <property type="entry name" value="T4SS-coupling_protein"/>
</dbReference>
<dbReference type="RefSeq" id="WP_183863535.1">
    <property type="nucleotide sequence ID" value="NZ_JACHFH010000063.1"/>
</dbReference>